<dbReference type="GO" id="GO:0071555">
    <property type="term" value="P:cell wall organization"/>
    <property type="evidence" value="ECO:0007669"/>
    <property type="project" value="UniProtKB-KW"/>
</dbReference>
<evidence type="ECO:0000256" key="2">
    <source>
        <dbReference type="ARBA" id="ARBA00007651"/>
    </source>
</evidence>
<comment type="similarity">
    <text evidence="2 9">Belongs to the Casparian strip membrane proteins (CASP) family.</text>
</comment>
<feature type="transmembrane region" description="Helical" evidence="9">
    <location>
        <begin position="51"/>
        <end position="69"/>
    </location>
</feature>
<dbReference type="InterPro" id="IPR006459">
    <property type="entry name" value="CASP/CASPL"/>
</dbReference>
<keyword evidence="3 9" id="KW-1003">Cell membrane</keyword>
<dbReference type="Pfam" id="PF04535">
    <property type="entry name" value="CASP_dom"/>
    <property type="match status" value="1"/>
</dbReference>
<evidence type="ECO:0000256" key="1">
    <source>
        <dbReference type="ARBA" id="ARBA00004651"/>
    </source>
</evidence>
<feature type="transmembrane region" description="Helical" evidence="9">
    <location>
        <begin position="192"/>
        <end position="214"/>
    </location>
</feature>
<evidence type="ECO:0000313" key="12">
    <source>
        <dbReference type="EMBL" id="KAK4755222.1"/>
    </source>
</evidence>
<dbReference type="PANTHER" id="PTHR36488">
    <property type="entry name" value="CASP-LIKE PROTEIN 1U1"/>
    <property type="match status" value="1"/>
</dbReference>
<comment type="subcellular location">
    <subcellularLocation>
        <location evidence="1 9">Cell membrane</location>
        <topology evidence="1 9">Multi-pass membrane protein</topology>
    </subcellularLocation>
</comment>
<feature type="domain" description="Casparian strip membrane protein" evidence="11">
    <location>
        <begin position="44"/>
        <end position="201"/>
    </location>
</feature>
<accession>A0AAN7PW19</accession>
<protein>
    <recommendedName>
        <fullName evidence="9">CASP-like protein</fullName>
    </recommendedName>
</protein>
<evidence type="ECO:0000256" key="5">
    <source>
        <dbReference type="ARBA" id="ARBA00022989"/>
    </source>
</evidence>
<keyword evidence="13" id="KW-1185">Reference proteome</keyword>
<evidence type="ECO:0000256" key="10">
    <source>
        <dbReference type="SAM" id="MobiDB-lite"/>
    </source>
</evidence>
<comment type="subunit">
    <text evidence="9">Homodimer and heterodimers.</text>
</comment>
<dbReference type="PANTHER" id="PTHR36488:SF11">
    <property type="entry name" value="CASP-LIKE PROTEIN"/>
    <property type="match status" value="1"/>
</dbReference>
<feature type="region of interest" description="Disordered" evidence="10">
    <location>
        <begin position="1"/>
        <end position="25"/>
    </location>
</feature>
<dbReference type="NCBIfam" id="TIGR01569">
    <property type="entry name" value="A_tha_TIGR01569"/>
    <property type="match status" value="1"/>
</dbReference>
<feature type="transmembrane region" description="Helical" evidence="9">
    <location>
        <begin position="142"/>
        <end position="166"/>
    </location>
</feature>
<evidence type="ECO:0000259" key="11">
    <source>
        <dbReference type="Pfam" id="PF04535"/>
    </source>
</evidence>
<dbReference type="AlphaFoldDB" id="A0AAN7PW19"/>
<evidence type="ECO:0000256" key="6">
    <source>
        <dbReference type="ARBA" id="ARBA00023136"/>
    </source>
</evidence>
<evidence type="ECO:0000256" key="7">
    <source>
        <dbReference type="ARBA" id="ARBA00023316"/>
    </source>
</evidence>
<sequence length="217" mass="22755">MKNGDHSATIDVPADANGRSASSKGKFPPVVAPPLPAPAAGGKKVLAIFDFIFRICAAVAALAAAAAMSNGQETLPFFTQFFQFQAQYNDIPTFVHINYAISSCRFFTVAMAIVGGYLVLSLPFSIVCILRPRAIGPRFLLLILDLIAFSLTTAAGAAAADILYLAHNGNSNANWLAICQQFGNFCQNASGAVVGSFIAAALLLIMVVLAATAIRRA</sequence>
<evidence type="ECO:0000256" key="4">
    <source>
        <dbReference type="ARBA" id="ARBA00022692"/>
    </source>
</evidence>
<dbReference type="Proteomes" id="UP001345219">
    <property type="component" value="Chromosome 8"/>
</dbReference>
<name>A0AAN7PW19_9MYRT</name>
<keyword evidence="5 9" id="KW-1133">Transmembrane helix</keyword>
<evidence type="ECO:0000313" key="13">
    <source>
        <dbReference type="Proteomes" id="UP001345219"/>
    </source>
</evidence>
<organism evidence="12 13">
    <name type="scientific">Trapa incisa</name>
    <dbReference type="NCBI Taxonomy" id="236973"/>
    <lineage>
        <taxon>Eukaryota</taxon>
        <taxon>Viridiplantae</taxon>
        <taxon>Streptophyta</taxon>
        <taxon>Embryophyta</taxon>
        <taxon>Tracheophyta</taxon>
        <taxon>Spermatophyta</taxon>
        <taxon>Magnoliopsida</taxon>
        <taxon>eudicotyledons</taxon>
        <taxon>Gunneridae</taxon>
        <taxon>Pentapetalae</taxon>
        <taxon>rosids</taxon>
        <taxon>malvids</taxon>
        <taxon>Myrtales</taxon>
        <taxon>Lythraceae</taxon>
        <taxon>Trapa</taxon>
    </lineage>
</organism>
<keyword evidence="6 9" id="KW-0472">Membrane</keyword>
<comment type="caution">
    <text evidence="12">The sequence shown here is derived from an EMBL/GenBank/DDBJ whole genome shotgun (WGS) entry which is preliminary data.</text>
</comment>
<dbReference type="EMBL" id="JAXIOK010000014">
    <property type="protein sequence ID" value="KAK4755222.1"/>
    <property type="molecule type" value="Genomic_DNA"/>
</dbReference>
<proteinExistence type="inferred from homology"/>
<evidence type="ECO:0000256" key="3">
    <source>
        <dbReference type="ARBA" id="ARBA00022475"/>
    </source>
</evidence>
<feature type="transmembrane region" description="Helical" evidence="9">
    <location>
        <begin position="106"/>
        <end position="130"/>
    </location>
</feature>
<gene>
    <name evidence="12" type="ORF">SAY87_008979</name>
</gene>
<reference evidence="12 13" key="1">
    <citation type="journal article" date="2023" name="Hortic Res">
        <title>Pangenome of water caltrop reveals structural variations and asymmetric subgenome divergence after allopolyploidization.</title>
        <authorList>
            <person name="Zhang X."/>
            <person name="Chen Y."/>
            <person name="Wang L."/>
            <person name="Yuan Y."/>
            <person name="Fang M."/>
            <person name="Shi L."/>
            <person name="Lu R."/>
            <person name="Comes H.P."/>
            <person name="Ma Y."/>
            <person name="Chen Y."/>
            <person name="Huang G."/>
            <person name="Zhou Y."/>
            <person name="Zheng Z."/>
            <person name="Qiu Y."/>
        </authorList>
    </citation>
    <scope>NUCLEOTIDE SEQUENCE [LARGE SCALE GENOMIC DNA]</scope>
    <source>
        <tissue evidence="12">Roots</tissue>
    </source>
</reference>
<dbReference type="InterPro" id="IPR044173">
    <property type="entry name" value="CASPL"/>
</dbReference>
<evidence type="ECO:0000256" key="8">
    <source>
        <dbReference type="ARBA" id="ARBA00025302"/>
    </source>
</evidence>
<dbReference type="InterPro" id="IPR006702">
    <property type="entry name" value="CASP_dom"/>
</dbReference>
<comment type="function">
    <text evidence="8">Regulates membrane-cell wall junctions and localized cell wall deposition. Required for establishment of the Casparian strip membrane domain (CSD) and the subsequent formation of Casparian strips, a cell wall modification of the root endodermis that determines an apoplastic barrier between the intraorganismal apoplasm and the extraorganismal apoplasm and prevents lateral diffusion.</text>
</comment>
<evidence type="ECO:0000256" key="9">
    <source>
        <dbReference type="RuleBase" id="RU361233"/>
    </source>
</evidence>
<keyword evidence="4 9" id="KW-0812">Transmembrane</keyword>
<dbReference type="GO" id="GO:0005886">
    <property type="term" value="C:plasma membrane"/>
    <property type="evidence" value="ECO:0007669"/>
    <property type="project" value="UniProtKB-SubCell"/>
</dbReference>
<keyword evidence="7" id="KW-0961">Cell wall biogenesis/degradation</keyword>